<reference evidence="2" key="1">
    <citation type="submission" date="2017-08" db="EMBL/GenBank/DDBJ databases">
        <authorList>
            <person name="Varghese N."/>
            <person name="Submissions S."/>
        </authorList>
    </citation>
    <scope>NUCLEOTIDE SEQUENCE [LARGE SCALE GENOMIC DNA]</scope>
    <source>
        <strain evidence="2">USBA17B2</strain>
    </source>
</reference>
<dbReference type="EMBL" id="OBQK01000031">
    <property type="protein sequence ID" value="SOC58362.1"/>
    <property type="molecule type" value="Genomic_DNA"/>
</dbReference>
<accession>A0A285VWH2</accession>
<gene>
    <name evidence="1" type="ORF">SAMN05421879_1316</name>
</gene>
<protein>
    <submittedName>
        <fullName evidence="1">Uncharacterized protein</fullName>
    </submittedName>
</protein>
<sequence length="325" mass="35256">MSERSVPYGPLPWVLARLPTDEWAVIACSSSEDRGTVASRTVATHSIVGRWILRLSPAKRSEHFSTLEEISVRSLREGLDPALEVEVPWPWLSERLQEVVSSIEASGAKRVLVDISAMPKSIFLPLIKFVLLSTVFECVIATYTLPGKYPSRRLHRDVLPAAPIPGYLGRYVETSTDVSQAIVGCGFDTQGISTILGETSPKRLTLLVPFPAVPPLSTHLWASVSELRESHQGADIQPVSSVDVEGVLRTLSRVASEEGVIDLVPYGPKPVSLAMGLFAIACERVAGRSVSVTYAQPEDYAVPYSTGTRVGSDGSTSLGYVLRKE</sequence>
<dbReference type="Proteomes" id="UP000219688">
    <property type="component" value="Unassembled WGS sequence"/>
</dbReference>
<keyword evidence="2" id="KW-1185">Reference proteome</keyword>
<proteinExistence type="predicted"/>
<organism evidence="1 2">
    <name type="scientific">Ornithinimicrobium cerasi</name>
    <dbReference type="NCBI Taxonomy" id="2248773"/>
    <lineage>
        <taxon>Bacteria</taxon>
        <taxon>Bacillati</taxon>
        <taxon>Actinomycetota</taxon>
        <taxon>Actinomycetes</taxon>
        <taxon>Micrococcales</taxon>
        <taxon>Ornithinimicrobiaceae</taxon>
        <taxon>Ornithinimicrobium</taxon>
    </lineage>
</organism>
<evidence type="ECO:0000313" key="2">
    <source>
        <dbReference type="Proteomes" id="UP000219688"/>
    </source>
</evidence>
<dbReference type="AlphaFoldDB" id="A0A285VWH2"/>
<name>A0A285VWH2_9MICO</name>
<evidence type="ECO:0000313" key="1">
    <source>
        <dbReference type="EMBL" id="SOC58362.1"/>
    </source>
</evidence>